<dbReference type="SUPFAM" id="SSF51011">
    <property type="entry name" value="Glycosyl hydrolase domain"/>
    <property type="match status" value="1"/>
</dbReference>
<dbReference type="InterPro" id="IPR017853">
    <property type="entry name" value="GH"/>
</dbReference>
<dbReference type="Gene3D" id="2.60.40.1180">
    <property type="entry name" value="Golgi alpha-mannosidase II"/>
    <property type="match status" value="2"/>
</dbReference>
<dbReference type="InterPro" id="IPR000322">
    <property type="entry name" value="Glyco_hydro_31_TIM"/>
</dbReference>
<protein>
    <submittedName>
        <fullName evidence="6">DUF5110 domain-containing protein</fullName>
    </submittedName>
</protein>
<sequence length="758" mass="87979">MKFSVTLAIFFFITSTLYSQNPEVTYNGYATKININESIEVSFYSTTMFRVRYSKIGNNDVSNKFTIPFTIGHTNSWNEIPVSIKKDGDVYFMHTKKLEIGINIKTRQLTVNDMESGKSIYPSDGPIYGMFKDGYSLFDSASFFNEKNDNSRYSHWFYNPETELYDIYLEEDVLMDQYFIYGPSYLKIYEQFNQLVGAEPLLPKKSYGFFQTQHLACKGDQDQLMAVARELRNRDIPADNLIFDFEWGDGCIGDKEITWGSSMDWSENYSKPLSPKAMLDSLKAMHFDVMLIQHNAPDFKNRNGQGWTETVQPEKLWWSKWKEKLDQGVKGTWQDTRRNDITDSQIWLKTQNYIGDNERVLFMGCRKMQAVNPWDFRYSVAPVNNLIGSRRYPFDWTGDCSFNWNELKWQIKAITNSHGPLKGVSYISSDGVGESWQIQARWNQFSDFSAISRSHNPKPWAGNIDVANFQNKIKIEGRDTVIIKDTPDNITHAVGGESKGPTAENSIRKHRKERYKLLPYIYSTAYENYLTGIPICRPMLIAFPDDYLCYSDTWPYQYMFGPNILVAPVYGDFKTMEIYLPRENDWIDYWSKEVYKGGGVINYNTEDVEKLPLFIKAGAIIPKRPERNWIEEEKQEENLILDIYPSDKSFFTLYEDDGKSIAYQKGAYSATTISQNYGENEELIIHVGEAKGTFKNELTHRTWHIRVLDVLNEYDSVNVNGKQKKFTISTNTNETDLIKEVVIKEPRNKSTTVIFSKT</sequence>
<reference evidence="6 7" key="1">
    <citation type="submission" date="2022-09" db="EMBL/GenBank/DDBJ databases">
        <title>Genome sequencing of Flavivirga sp. MEBiC05379.</title>
        <authorList>
            <person name="Oh H.-M."/>
            <person name="Kwon K.K."/>
            <person name="Park M.J."/>
            <person name="Yang S.-H."/>
        </authorList>
    </citation>
    <scope>NUCLEOTIDE SEQUENCE [LARGE SCALE GENOMIC DNA]</scope>
    <source>
        <strain evidence="6 7">MEBiC05379</strain>
    </source>
</reference>
<feature type="domain" description="Glycosyl hydrolase family 31 C-terminal" evidence="5">
    <location>
        <begin position="532"/>
        <end position="621"/>
    </location>
</feature>
<evidence type="ECO:0000313" key="6">
    <source>
        <dbReference type="EMBL" id="MEF3832818.1"/>
    </source>
</evidence>
<evidence type="ECO:0000259" key="3">
    <source>
        <dbReference type="Pfam" id="PF01055"/>
    </source>
</evidence>
<dbReference type="Gene3D" id="2.60.40.1760">
    <property type="entry name" value="glycosyl hydrolase (family 31)"/>
    <property type="match status" value="1"/>
</dbReference>
<feature type="domain" description="DUF5110" evidence="4">
    <location>
        <begin position="638"/>
        <end position="709"/>
    </location>
</feature>
<organism evidence="6 7">
    <name type="scientific">Flavivirga spongiicola</name>
    <dbReference type="NCBI Taxonomy" id="421621"/>
    <lineage>
        <taxon>Bacteria</taxon>
        <taxon>Pseudomonadati</taxon>
        <taxon>Bacteroidota</taxon>
        <taxon>Flavobacteriia</taxon>
        <taxon>Flavobacteriales</taxon>
        <taxon>Flavobacteriaceae</taxon>
        <taxon>Flavivirga</taxon>
    </lineage>
</organism>
<feature type="domain" description="Glycoside hydrolase family 31 TIM barrel" evidence="3">
    <location>
        <begin position="200"/>
        <end position="299"/>
    </location>
</feature>
<dbReference type="Gene3D" id="3.20.20.80">
    <property type="entry name" value="Glycosidases"/>
    <property type="match status" value="1"/>
</dbReference>
<evidence type="ECO:0000256" key="1">
    <source>
        <dbReference type="ARBA" id="ARBA00007806"/>
    </source>
</evidence>
<dbReference type="Pfam" id="PF21365">
    <property type="entry name" value="Glyco_hydro_31_3rd"/>
    <property type="match status" value="1"/>
</dbReference>
<accession>A0ABU7XQ19</accession>
<feature type="domain" description="Glycoside hydrolase family 31 TIM barrel" evidence="3">
    <location>
        <begin position="315"/>
        <end position="523"/>
    </location>
</feature>
<evidence type="ECO:0000259" key="5">
    <source>
        <dbReference type="Pfam" id="PF21365"/>
    </source>
</evidence>
<dbReference type="InterPro" id="IPR013780">
    <property type="entry name" value="Glyco_hydro_b"/>
</dbReference>
<dbReference type="InterPro" id="IPR048395">
    <property type="entry name" value="Glyco_hydro_31_C"/>
</dbReference>
<keyword evidence="2" id="KW-0326">Glycosidase</keyword>
<evidence type="ECO:0000259" key="4">
    <source>
        <dbReference type="Pfam" id="PF17137"/>
    </source>
</evidence>
<dbReference type="PANTHER" id="PTHR43863:SF2">
    <property type="entry name" value="MALTASE-GLUCOAMYLASE"/>
    <property type="match status" value="1"/>
</dbReference>
<evidence type="ECO:0000313" key="7">
    <source>
        <dbReference type="Proteomes" id="UP001337305"/>
    </source>
</evidence>
<dbReference type="InterPro" id="IPR033403">
    <property type="entry name" value="DUF5110"/>
</dbReference>
<keyword evidence="7" id="KW-1185">Reference proteome</keyword>
<comment type="similarity">
    <text evidence="1 2">Belongs to the glycosyl hydrolase 31 family.</text>
</comment>
<dbReference type="InterPro" id="IPR051816">
    <property type="entry name" value="Glycosyl_Hydrolase_31"/>
</dbReference>
<gene>
    <name evidence="6" type="ORF">N1F79_06730</name>
</gene>
<dbReference type="Pfam" id="PF01055">
    <property type="entry name" value="Glyco_hydro_31_2nd"/>
    <property type="match status" value="2"/>
</dbReference>
<proteinExistence type="inferred from homology"/>
<dbReference type="SUPFAM" id="SSF51445">
    <property type="entry name" value="(Trans)glycosidases"/>
    <property type="match status" value="1"/>
</dbReference>
<dbReference type="PANTHER" id="PTHR43863">
    <property type="entry name" value="HYDROLASE, PUTATIVE (AFU_ORTHOLOGUE AFUA_1G03140)-RELATED"/>
    <property type="match status" value="1"/>
</dbReference>
<evidence type="ECO:0000256" key="2">
    <source>
        <dbReference type="RuleBase" id="RU361185"/>
    </source>
</evidence>
<comment type="caution">
    <text evidence="6">The sequence shown here is derived from an EMBL/GenBank/DDBJ whole genome shotgun (WGS) entry which is preliminary data.</text>
</comment>
<name>A0ABU7XQ19_9FLAO</name>
<dbReference type="Pfam" id="PF17137">
    <property type="entry name" value="DUF5110"/>
    <property type="match status" value="1"/>
</dbReference>
<dbReference type="RefSeq" id="WP_303305186.1">
    <property type="nucleotide sequence ID" value="NZ_JAODOP010000004.1"/>
</dbReference>
<dbReference type="EMBL" id="JAODOP010000004">
    <property type="protein sequence ID" value="MEF3832818.1"/>
    <property type="molecule type" value="Genomic_DNA"/>
</dbReference>
<dbReference type="Proteomes" id="UP001337305">
    <property type="component" value="Unassembled WGS sequence"/>
</dbReference>
<keyword evidence="2" id="KW-0378">Hydrolase</keyword>